<feature type="compositionally biased region" description="Polar residues" evidence="1">
    <location>
        <begin position="449"/>
        <end position="458"/>
    </location>
</feature>
<keyword evidence="3" id="KW-1185">Reference proteome</keyword>
<dbReference type="Proteomes" id="UP001530377">
    <property type="component" value="Unassembled WGS sequence"/>
</dbReference>
<name>A0ABD3RAT9_9STRA</name>
<evidence type="ECO:0000256" key="1">
    <source>
        <dbReference type="SAM" id="MobiDB-lite"/>
    </source>
</evidence>
<comment type="caution">
    <text evidence="2">The sequence shown here is derived from an EMBL/GenBank/DDBJ whole genome shotgun (WGS) entry which is preliminary data.</text>
</comment>
<sequence length="476" mass="52221">MSAKAASDEGKTKETKQQKCRYRQFVENATPTTKVKAEDIPLMEGMKIVQNELQLFSTLDSILQTIILESVGEYLCLASSFYFKNMAHQKMSNDPDSLPHSVQFKVSLSAPPSVRGSQGFKAASARADEIVKEYGLKLKDVFIDVSKLVCSELREQLLKSVAGRIPELGESLSIIGRSEGYARHRIFVDLMELHGDDIVQNIAPGDVTKFALVNAYKARHNIQDLPPKSITAPTNPYAHLARPQLSGNVRVFDQVEPSPAGPYDSTEGIHMSIDGGDTKNQHNNTVNAITPTAIGNDNGILSRHRLELLGVLAEWIKCIFGSSWLKFVSEEEKIVVRKGLRKLRDESFKTALAEETNAILQHGDNLDHKSLNALVTKRCKELINASKKQSEEKAPKKKEQRAKNDTRGQVGAAGQKKKDPPTNPAKKKKSKGKGAKGGNGGDGDNATSNVPKGQNGDRSTNRSKKKEKGTSKGRRA</sequence>
<accession>A0ABD3RAT9</accession>
<dbReference type="AlphaFoldDB" id="A0ABD3RAT9"/>
<evidence type="ECO:0000313" key="2">
    <source>
        <dbReference type="EMBL" id="KAL3809963.1"/>
    </source>
</evidence>
<evidence type="ECO:0000313" key="3">
    <source>
        <dbReference type="Proteomes" id="UP001530377"/>
    </source>
</evidence>
<feature type="region of interest" description="Disordered" evidence="1">
    <location>
        <begin position="386"/>
        <end position="476"/>
    </location>
</feature>
<proteinExistence type="predicted"/>
<feature type="compositionally biased region" description="Basic residues" evidence="1">
    <location>
        <begin position="425"/>
        <end position="434"/>
    </location>
</feature>
<gene>
    <name evidence="2" type="ORF">ACHAXA_009834</name>
</gene>
<reference evidence="2 3" key="1">
    <citation type="submission" date="2024-10" db="EMBL/GenBank/DDBJ databases">
        <title>Updated reference genomes for cyclostephanoid diatoms.</title>
        <authorList>
            <person name="Roberts W.R."/>
            <person name="Alverson A.J."/>
        </authorList>
    </citation>
    <scope>NUCLEOTIDE SEQUENCE [LARGE SCALE GENOMIC DNA]</scope>
    <source>
        <strain evidence="2 3">AJA228-03</strain>
    </source>
</reference>
<feature type="compositionally biased region" description="Basic residues" evidence="1">
    <location>
        <begin position="461"/>
        <end position="476"/>
    </location>
</feature>
<dbReference type="EMBL" id="JALLPB020000361">
    <property type="protein sequence ID" value="KAL3809963.1"/>
    <property type="molecule type" value="Genomic_DNA"/>
</dbReference>
<organism evidence="2 3">
    <name type="scientific">Cyclostephanos tholiformis</name>
    <dbReference type="NCBI Taxonomy" id="382380"/>
    <lineage>
        <taxon>Eukaryota</taxon>
        <taxon>Sar</taxon>
        <taxon>Stramenopiles</taxon>
        <taxon>Ochrophyta</taxon>
        <taxon>Bacillariophyta</taxon>
        <taxon>Coscinodiscophyceae</taxon>
        <taxon>Thalassiosirophycidae</taxon>
        <taxon>Stephanodiscales</taxon>
        <taxon>Stephanodiscaceae</taxon>
        <taxon>Cyclostephanos</taxon>
    </lineage>
</organism>
<protein>
    <submittedName>
        <fullName evidence="2">Uncharacterized protein</fullName>
    </submittedName>
</protein>